<evidence type="ECO:0000256" key="3">
    <source>
        <dbReference type="ARBA" id="ARBA00022676"/>
    </source>
</evidence>
<dbReference type="EMBL" id="JBHLTL010000006">
    <property type="protein sequence ID" value="MFC0590393.1"/>
    <property type="molecule type" value="Genomic_DNA"/>
</dbReference>
<feature type="transmembrane region" description="Helical" evidence="8">
    <location>
        <begin position="312"/>
        <end position="333"/>
    </location>
</feature>
<accession>A0ABV6PMT4</accession>
<dbReference type="PANTHER" id="PTHR33908">
    <property type="entry name" value="MANNOSYLTRANSFERASE YKCB-RELATED"/>
    <property type="match status" value="1"/>
</dbReference>
<name>A0ABV6PMT4_9SPHN</name>
<keyword evidence="4 9" id="KW-0808">Transferase</keyword>
<gene>
    <name evidence="9" type="ORF">ACFFF7_13330</name>
</gene>
<evidence type="ECO:0000256" key="6">
    <source>
        <dbReference type="ARBA" id="ARBA00022989"/>
    </source>
</evidence>
<dbReference type="RefSeq" id="WP_379481832.1">
    <property type="nucleotide sequence ID" value="NZ_JBHLTL010000006.1"/>
</dbReference>
<dbReference type="InterPro" id="IPR050297">
    <property type="entry name" value="LipidA_mod_glycosyltrf_83"/>
</dbReference>
<proteinExistence type="predicted"/>
<comment type="subcellular location">
    <subcellularLocation>
        <location evidence="1">Cell membrane</location>
        <topology evidence="1">Multi-pass membrane protein</topology>
    </subcellularLocation>
</comment>
<keyword evidence="2" id="KW-1003">Cell membrane</keyword>
<feature type="transmembrane region" description="Helical" evidence="8">
    <location>
        <begin position="181"/>
        <end position="211"/>
    </location>
</feature>
<protein>
    <submittedName>
        <fullName evidence="9">ArnT family glycosyltransferase</fullName>
        <ecNumber evidence="9">2.4.-.-</ecNumber>
    </submittedName>
</protein>
<evidence type="ECO:0000256" key="7">
    <source>
        <dbReference type="ARBA" id="ARBA00023136"/>
    </source>
</evidence>
<keyword evidence="7 8" id="KW-0472">Membrane</keyword>
<evidence type="ECO:0000313" key="10">
    <source>
        <dbReference type="Proteomes" id="UP001589943"/>
    </source>
</evidence>
<evidence type="ECO:0000256" key="2">
    <source>
        <dbReference type="ARBA" id="ARBA00022475"/>
    </source>
</evidence>
<evidence type="ECO:0000256" key="1">
    <source>
        <dbReference type="ARBA" id="ARBA00004651"/>
    </source>
</evidence>
<feature type="transmembrane region" description="Helical" evidence="8">
    <location>
        <begin position="353"/>
        <end position="372"/>
    </location>
</feature>
<dbReference type="EC" id="2.4.-.-" evidence="9"/>
<keyword evidence="3 9" id="KW-0328">Glycosyltransferase</keyword>
<evidence type="ECO:0000313" key="9">
    <source>
        <dbReference type="EMBL" id="MFC0590393.1"/>
    </source>
</evidence>
<keyword evidence="5 8" id="KW-0812">Transmembrane</keyword>
<feature type="transmembrane region" description="Helical" evidence="8">
    <location>
        <begin position="86"/>
        <end position="108"/>
    </location>
</feature>
<evidence type="ECO:0000256" key="5">
    <source>
        <dbReference type="ARBA" id="ARBA00022692"/>
    </source>
</evidence>
<sequence>MSILSRTARRLEAFPDTPAWFDRHLAKPSSQWLVLVALGLALRIATFGDPNLHVDEAWYFLVGQEMHHGAIPYVTIWDRKPVGLFLLYYLFAGLSSNVLAYQIPAWLFASTTAWVIARIAARWTGAQGAVLAGASYLLMLGPLEGFGGQTPVFYNLLIAAAAWLVLQSLDELDAGRPGWRMLAAMALAGTALTFKQTTMFEAAFFGLFAAYRLWRSSAPRLRAAGWITAWVVIGAAPTLVTAAWYVGHGFWPEFWQAMVLSNLAKAKPSAAEIALSSLRLLLRLYPIIAIAWLGTINPSLNRQIRIERQFAIIWIFSAILGVVIVPNFYTHYALPALAPFIILNGFALGRRDIGFFLFAFIAAFTSLLYPPMLRIDHRLSAKTMDEMSTIIRKHGGDKGLLIYDGPTQLYTMTDTHPVSRLAFPPHLNNWRERNVSSFDTIEEVRHALAVKPGVIVTTITPTYTPGNGDTREMVMAYAYNFCEISGAYPSYEYTSNDSLIVVFGDCSKYQN</sequence>
<feature type="transmembrane region" description="Helical" evidence="8">
    <location>
        <begin position="223"/>
        <end position="246"/>
    </location>
</feature>
<feature type="transmembrane region" description="Helical" evidence="8">
    <location>
        <begin position="152"/>
        <end position="169"/>
    </location>
</feature>
<keyword evidence="10" id="KW-1185">Reference proteome</keyword>
<keyword evidence="6 8" id="KW-1133">Transmembrane helix</keyword>
<evidence type="ECO:0000256" key="4">
    <source>
        <dbReference type="ARBA" id="ARBA00022679"/>
    </source>
</evidence>
<evidence type="ECO:0000256" key="8">
    <source>
        <dbReference type="SAM" id="Phobius"/>
    </source>
</evidence>
<dbReference type="PANTHER" id="PTHR33908:SF11">
    <property type="entry name" value="MEMBRANE PROTEIN"/>
    <property type="match status" value="1"/>
</dbReference>
<dbReference type="GO" id="GO:0016757">
    <property type="term" value="F:glycosyltransferase activity"/>
    <property type="evidence" value="ECO:0007669"/>
    <property type="project" value="UniProtKB-KW"/>
</dbReference>
<organism evidence="9 10">
    <name type="scientific">Novosphingobium aquiterrae</name>
    <dbReference type="NCBI Taxonomy" id="624388"/>
    <lineage>
        <taxon>Bacteria</taxon>
        <taxon>Pseudomonadati</taxon>
        <taxon>Pseudomonadota</taxon>
        <taxon>Alphaproteobacteria</taxon>
        <taxon>Sphingomonadales</taxon>
        <taxon>Sphingomonadaceae</taxon>
        <taxon>Novosphingobium</taxon>
    </lineage>
</organism>
<feature type="transmembrane region" description="Helical" evidence="8">
    <location>
        <begin position="120"/>
        <end position="140"/>
    </location>
</feature>
<comment type="caution">
    <text evidence="9">The sequence shown here is derived from an EMBL/GenBank/DDBJ whole genome shotgun (WGS) entry which is preliminary data.</text>
</comment>
<reference evidence="9 10" key="1">
    <citation type="submission" date="2024-09" db="EMBL/GenBank/DDBJ databases">
        <authorList>
            <person name="Sun Q."/>
            <person name="Mori K."/>
        </authorList>
    </citation>
    <scope>NUCLEOTIDE SEQUENCE [LARGE SCALE GENOMIC DNA]</scope>
    <source>
        <strain evidence="9 10">NCAIM B.02537</strain>
    </source>
</reference>
<dbReference type="Proteomes" id="UP001589943">
    <property type="component" value="Unassembled WGS sequence"/>
</dbReference>
<feature type="transmembrane region" description="Helical" evidence="8">
    <location>
        <begin position="280"/>
        <end position="300"/>
    </location>
</feature>